<protein>
    <submittedName>
        <fullName evidence="1">Uncharacterized protein</fullName>
    </submittedName>
</protein>
<evidence type="ECO:0000313" key="1">
    <source>
        <dbReference type="EMBL" id="NWK04919.1"/>
    </source>
</evidence>
<name>A0A7K4NPH1_9ARCH</name>
<sequence>MLKQQFPKLSIFHTFKTKREQLTGEAIRQRHIISHLARENSSTLMTRTAIAQNIAKKNNLLWKNIYSGVFRDLDEILIPLNIVSEAGRLPLKRGPKALQEKGVPYYQLTPKGLLVVLSIDDFDQKDSVLDKFLSKAEIKEKEFVDAVRTLVKISPKFTYYMFEIYVRAFCEGKLKNLLPFSVPEFQKISENVFTTQNELLVGFMTLPKSKKLDVLNFFSKFT</sequence>
<proteinExistence type="predicted"/>
<reference evidence="1 2" key="1">
    <citation type="journal article" date="2019" name="Environ. Microbiol.">
        <title>Genomics insights into ecotype formation of ammonia-oxidizing archaea in the deep ocean.</title>
        <authorList>
            <person name="Wang Y."/>
            <person name="Huang J.M."/>
            <person name="Cui G.J."/>
            <person name="Nunoura T."/>
            <person name="Takaki Y."/>
            <person name="Li W.L."/>
            <person name="Li J."/>
            <person name="Gao Z.M."/>
            <person name="Takai K."/>
            <person name="Zhang A.Q."/>
            <person name="Stepanauskas R."/>
        </authorList>
    </citation>
    <scope>NUCLEOTIDE SEQUENCE [LARGE SCALE GENOMIC DNA]</scope>
    <source>
        <strain evidence="1 2">F20</strain>
    </source>
</reference>
<accession>A0A7K4NPH1</accession>
<comment type="caution">
    <text evidence="1">The sequence shown here is derived from an EMBL/GenBank/DDBJ whole genome shotgun (WGS) entry which is preliminary data.</text>
</comment>
<gene>
    <name evidence="1" type="ORF">HX833_02320</name>
</gene>
<evidence type="ECO:0000313" key="2">
    <source>
        <dbReference type="Proteomes" id="UP000526196"/>
    </source>
</evidence>
<organism evidence="1 2">
    <name type="scientific">Marine Group I thaumarchaeote</name>
    <dbReference type="NCBI Taxonomy" id="2511932"/>
    <lineage>
        <taxon>Archaea</taxon>
        <taxon>Nitrososphaerota</taxon>
        <taxon>Marine Group I</taxon>
    </lineage>
</organism>
<dbReference type="Proteomes" id="UP000526196">
    <property type="component" value="Unassembled WGS sequence"/>
</dbReference>
<dbReference type="EMBL" id="JACASX010000002">
    <property type="protein sequence ID" value="NWK04919.1"/>
    <property type="molecule type" value="Genomic_DNA"/>
</dbReference>
<dbReference type="AlphaFoldDB" id="A0A7K4NPH1"/>